<protein>
    <submittedName>
        <fullName evidence="3">SDR family oxidoreductase</fullName>
    </submittedName>
</protein>
<sequence length="255" mass="26032">MRLDGKNAIIVGAGSGIGAATAQLFAELGARLVLMGPEAAPLAAVARHAKAEMFVGDASRRDDMAGAVALINKCYGAVDLLVNCAGGGGNAPLGDLTDEQWSKALSTNLETARISAAMALPDLTKTRGAIVFVASLAGLRAVPGATGYVAAKHAVVGLMKAIAADYGPSGIRVNAVCPGLVRTAMADAIMDHFGGENGMEREAMYARATRGYPLRRPGEPEEVARAIAFLASDWASFITGQCLVADGGGSVVDVF</sequence>
<dbReference type="PRINTS" id="PR00080">
    <property type="entry name" value="SDRFAMILY"/>
</dbReference>
<dbReference type="InterPro" id="IPR036291">
    <property type="entry name" value="NAD(P)-bd_dom_sf"/>
</dbReference>
<dbReference type="InterPro" id="IPR020904">
    <property type="entry name" value="Sc_DH/Rdtase_CS"/>
</dbReference>
<dbReference type="EMBL" id="WPHM01000002">
    <property type="protein sequence ID" value="MUZ56979.1"/>
    <property type="molecule type" value="Genomic_DNA"/>
</dbReference>
<dbReference type="InterPro" id="IPR057326">
    <property type="entry name" value="KR_dom"/>
</dbReference>
<dbReference type="PANTHER" id="PTHR43975:SF2">
    <property type="entry name" value="EG:BACR7A4.14 PROTEIN-RELATED"/>
    <property type="match status" value="1"/>
</dbReference>
<dbReference type="RefSeq" id="WP_156547130.1">
    <property type="nucleotide sequence ID" value="NZ_WPHM01000002.1"/>
</dbReference>
<organism evidence="3 4">
    <name type="scientific">Agrobacterium vitis</name>
    <name type="common">Rhizobium vitis</name>
    <dbReference type="NCBI Taxonomy" id="373"/>
    <lineage>
        <taxon>Bacteria</taxon>
        <taxon>Pseudomonadati</taxon>
        <taxon>Pseudomonadota</taxon>
        <taxon>Alphaproteobacteria</taxon>
        <taxon>Hyphomicrobiales</taxon>
        <taxon>Rhizobiaceae</taxon>
        <taxon>Rhizobium/Agrobacterium group</taxon>
        <taxon>Agrobacterium</taxon>
    </lineage>
</organism>
<dbReference type="SMART" id="SM00822">
    <property type="entry name" value="PKS_KR"/>
    <property type="match status" value="1"/>
</dbReference>
<dbReference type="InterPro" id="IPR002347">
    <property type="entry name" value="SDR_fam"/>
</dbReference>
<comment type="similarity">
    <text evidence="1">Belongs to the short-chain dehydrogenases/reductases (SDR) family.</text>
</comment>
<dbReference type="PRINTS" id="PR00081">
    <property type="entry name" value="GDHRDH"/>
</dbReference>
<dbReference type="Pfam" id="PF13561">
    <property type="entry name" value="adh_short_C2"/>
    <property type="match status" value="1"/>
</dbReference>
<dbReference type="Gene3D" id="3.40.50.720">
    <property type="entry name" value="NAD(P)-binding Rossmann-like Domain"/>
    <property type="match status" value="1"/>
</dbReference>
<feature type="domain" description="Ketoreductase" evidence="2">
    <location>
        <begin position="6"/>
        <end position="192"/>
    </location>
</feature>
<dbReference type="AlphaFoldDB" id="A0AAE5AUW1"/>
<gene>
    <name evidence="3" type="ORF">GOZ95_05830</name>
</gene>
<dbReference type="PROSITE" id="PS00061">
    <property type="entry name" value="ADH_SHORT"/>
    <property type="match status" value="1"/>
</dbReference>
<evidence type="ECO:0000256" key="1">
    <source>
        <dbReference type="ARBA" id="ARBA00006484"/>
    </source>
</evidence>
<evidence type="ECO:0000259" key="2">
    <source>
        <dbReference type="SMART" id="SM00822"/>
    </source>
</evidence>
<dbReference type="CDD" id="cd05233">
    <property type="entry name" value="SDR_c"/>
    <property type="match status" value="1"/>
</dbReference>
<name>A0AAE5AUW1_AGRVI</name>
<accession>A0AAE5AUW1</accession>
<dbReference type="Proteomes" id="UP000436692">
    <property type="component" value="Unassembled WGS sequence"/>
</dbReference>
<comment type="caution">
    <text evidence="3">The sequence shown here is derived from an EMBL/GenBank/DDBJ whole genome shotgun (WGS) entry which is preliminary data.</text>
</comment>
<evidence type="ECO:0000313" key="3">
    <source>
        <dbReference type="EMBL" id="MUZ56979.1"/>
    </source>
</evidence>
<evidence type="ECO:0000313" key="4">
    <source>
        <dbReference type="Proteomes" id="UP000436692"/>
    </source>
</evidence>
<reference evidence="3 4" key="1">
    <citation type="submission" date="2019-12" db="EMBL/GenBank/DDBJ databases">
        <title>Whole-genome sequencing of Allorhizobium vitis.</title>
        <authorList>
            <person name="Gan H.M."/>
            <person name="Szegedi E."/>
            <person name="Burr T."/>
            <person name="Savka M.A."/>
        </authorList>
    </citation>
    <scope>NUCLEOTIDE SEQUENCE [LARGE SCALE GENOMIC DNA]</scope>
    <source>
        <strain evidence="3 4">CG989</strain>
    </source>
</reference>
<dbReference type="PANTHER" id="PTHR43975">
    <property type="entry name" value="ZGC:101858"/>
    <property type="match status" value="1"/>
</dbReference>
<proteinExistence type="inferred from homology"/>
<dbReference type="SUPFAM" id="SSF51735">
    <property type="entry name" value="NAD(P)-binding Rossmann-fold domains"/>
    <property type="match status" value="1"/>
</dbReference>
<dbReference type="FunFam" id="3.40.50.720:FF:000084">
    <property type="entry name" value="Short-chain dehydrogenase reductase"/>
    <property type="match status" value="1"/>
</dbReference>